<dbReference type="PROSITE" id="PS00216">
    <property type="entry name" value="SUGAR_TRANSPORT_1"/>
    <property type="match status" value="1"/>
</dbReference>
<feature type="transmembrane region" description="Helical" evidence="7">
    <location>
        <begin position="53"/>
        <end position="71"/>
    </location>
</feature>
<dbReference type="CDD" id="cd17329">
    <property type="entry name" value="MFS_MdtH_MDR_like"/>
    <property type="match status" value="1"/>
</dbReference>
<dbReference type="OrthoDB" id="3285778at2"/>
<evidence type="ECO:0000256" key="4">
    <source>
        <dbReference type="ARBA" id="ARBA00022692"/>
    </source>
</evidence>
<comment type="subcellular location">
    <subcellularLocation>
        <location evidence="1">Cell membrane</location>
        <topology evidence="1">Multi-pass membrane protein</topology>
    </subcellularLocation>
</comment>
<keyword evidence="4 7" id="KW-0812">Transmembrane</keyword>
<evidence type="ECO:0000256" key="2">
    <source>
        <dbReference type="ARBA" id="ARBA00022448"/>
    </source>
</evidence>
<sequence length="414" mass="45601">MENTLSFQRLKRFPSLIWLYLIGTFITRGSYFMVWPFLAVLLYRQFSLSATDIGLILSISAIASAGIGFYVGNLSDRFGRRLIMLSGGLLGLIAFVTLSVANSVWIYVVAIALSSASRALWEPTSKALIGDLLPDAKDRELALQAAYFLTNAGGAIGPLIGISLGLTTQQETFLITAVAYFLLTAGMYWGFNQNAHLLKRQKISEHNMKQTIKLLSQDHLFLVLIVANLIVMFVYAHADSSLIQYLTQANTPGLVTLITVLVVTNSVTIVLFQFPLLHLMQHMAINNRIYVGLSLLFASQVMFALSPTDGYWSWIAAMFVLSLGEAILFPTMNIQIDQLAPSHLRGSYFGATSFYSLGYAAAPLAGGLLIDYYSGQVLYQLTSVLIILTVFLYLVSKNLKRPSFSGEPVKQVAE</sequence>
<dbReference type="GO" id="GO:0005886">
    <property type="term" value="C:plasma membrane"/>
    <property type="evidence" value="ECO:0007669"/>
    <property type="project" value="UniProtKB-SubCell"/>
</dbReference>
<proteinExistence type="predicted"/>
<evidence type="ECO:0000313" key="10">
    <source>
        <dbReference type="Proteomes" id="UP000315439"/>
    </source>
</evidence>
<feature type="transmembrane region" description="Helical" evidence="7">
    <location>
        <begin position="16"/>
        <end position="41"/>
    </location>
</feature>
<dbReference type="InterPro" id="IPR005829">
    <property type="entry name" value="Sugar_transporter_CS"/>
</dbReference>
<evidence type="ECO:0000259" key="8">
    <source>
        <dbReference type="PROSITE" id="PS50850"/>
    </source>
</evidence>
<dbReference type="Pfam" id="PF07690">
    <property type="entry name" value="MFS_1"/>
    <property type="match status" value="1"/>
</dbReference>
<dbReference type="EMBL" id="VIKS01000004">
    <property type="protein sequence ID" value="TQV88160.1"/>
    <property type="molecule type" value="Genomic_DNA"/>
</dbReference>
<reference evidence="9 10" key="1">
    <citation type="submission" date="2019-07" db="EMBL/GenBank/DDBJ databases">
        <title>Draft genome for Aliikangiella sp. M105.</title>
        <authorList>
            <person name="Wang G."/>
        </authorList>
    </citation>
    <scope>NUCLEOTIDE SEQUENCE [LARGE SCALE GENOMIC DNA]</scope>
    <source>
        <strain evidence="9 10">M105</strain>
    </source>
</reference>
<dbReference type="InterPro" id="IPR011701">
    <property type="entry name" value="MFS"/>
</dbReference>
<feature type="transmembrane region" description="Helical" evidence="7">
    <location>
        <begin position="78"/>
        <end position="98"/>
    </location>
</feature>
<feature type="transmembrane region" description="Helical" evidence="7">
    <location>
        <begin position="212"/>
        <end position="235"/>
    </location>
</feature>
<feature type="transmembrane region" description="Helical" evidence="7">
    <location>
        <begin position="255"/>
        <end position="277"/>
    </location>
</feature>
<protein>
    <submittedName>
        <fullName evidence="9">MFS transporter</fullName>
    </submittedName>
</protein>
<dbReference type="PANTHER" id="PTHR23517">
    <property type="entry name" value="RESISTANCE PROTEIN MDTM, PUTATIVE-RELATED-RELATED"/>
    <property type="match status" value="1"/>
</dbReference>
<comment type="caution">
    <text evidence="9">The sequence shown here is derived from an EMBL/GenBank/DDBJ whole genome shotgun (WGS) entry which is preliminary data.</text>
</comment>
<feature type="transmembrane region" description="Helical" evidence="7">
    <location>
        <begin position="289"/>
        <end position="305"/>
    </location>
</feature>
<keyword evidence="2" id="KW-0813">Transport</keyword>
<dbReference type="RefSeq" id="WP_142892669.1">
    <property type="nucleotide sequence ID" value="NZ_ML660162.1"/>
</dbReference>
<dbReference type="PANTHER" id="PTHR23517:SF2">
    <property type="entry name" value="MULTIDRUG RESISTANCE PROTEIN MDTH"/>
    <property type="match status" value="1"/>
</dbReference>
<keyword evidence="6 7" id="KW-0472">Membrane</keyword>
<name>A0A545UFB1_9GAMM</name>
<evidence type="ECO:0000256" key="3">
    <source>
        <dbReference type="ARBA" id="ARBA00022475"/>
    </source>
</evidence>
<dbReference type="AlphaFoldDB" id="A0A545UFB1"/>
<feature type="transmembrane region" description="Helical" evidence="7">
    <location>
        <begin position="377"/>
        <end position="395"/>
    </location>
</feature>
<feature type="transmembrane region" description="Helical" evidence="7">
    <location>
        <begin position="104"/>
        <end position="121"/>
    </location>
</feature>
<evidence type="ECO:0000256" key="1">
    <source>
        <dbReference type="ARBA" id="ARBA00004651"/>
    </source>
</evidence>
<evidence type="ECO:0000256" key="7">
    <source>
        <dbReference type="SAM" id="Phobius"/>
    </source>
</evidence>
<feature type="transmembrane region" description="Helical" evidence="7">
    <location>
        <begin position="172"/>
        <end position="191"/>
    </location>
</feature>
<evidence type="ECO:0000256" key="6">
    <source>
        <dbReference type="ARBA" id="ARBA00023136"/>
    </source>
</evidence>
<keyword evidence="10" id="KW-1185">Reference proteome</keyword>
<dbReference type="Proteomes" id="UP000315439">
    <property type="component" value="Unassembled WGS sequence"/>
</dbReference>
<dbReference type="SUPFAM" id="SSF103473">
    <property type="entry name" value="MFS general substrate transporter"/>
    <property type="match status" value="1"/>
</dbReference>
<gene>
    <name evidence="9" type="ORF">FLL46_06430</name>
</gene>
<keyword evidence="3" id="KW-1003">Cell membrane</keyword>
<dbReference type="InterPro" id="IPR020846">
    <property type="entry name" value="MFS_dom"/>
</dbReference>
<evidence type="ECO:0000256" key="5">
    <source>
        <dbReference type="ARBA" id="ARBA00022989"/>
    </source>
</evidence>
<feature type="domain" description="Major facilitator superfamily (MFS) profile" evidence="8">
    <location>
        <begin position="16"/>
        <end position="400"/>
    </location>
</feature>
<organism evidence="9 10">
    <name type="scientific">Aliikangiella coralliicola</name>
    <dbReference type="NCBI Taxonomy" id="2592383"/>
    <lineage>
        <taxon>Bacteria</taxon>
        <taxon>Pseudomonadati</taxon>
        <taxon>Pseudomonadota</taxon>
        <taxon>Gammaproteobacteria</taxon>
        <taxon>Oceanospirillales</taxon>
        <taxon>Pleioneaceae</taxon>
        <taxon>Aliikangiella</taxon>
    </lineage>
</organism>
<dbReference type="Gene3D" id="1.20.1250.20">
    <property type="entry name" value="MFS general substrate transporter like domains"/>
    <property type="match status" value="1"/>
</dbReference>
<feature type="transmembrane region" description="Helical" evidence="7">
    <location>
        <begin position="141"/>
        <end position="166"/>
    </location>
</feature>
<dbReference type="InterPro" id="IPR036259">
    <property type="entry name" value="MFS_trans_sf"/>
</dbReference>
<dbReference type="GO" id="GO:0022857">
    <property type="term" value="F:transmembrane transporter activity"/>
    <property type="evidence" value="ECO:0007669"/>
    <property type="project" value="InterPro"/>
</dbReference>
<dbReference type="InterPro" id="IPR050171">
    <property type="entry name" value="MFS_Transporters"/>
</dbReference>
<accession>A0A545UFB1</accession>
<feature type="transmembrane region" description="Helical" evidence="7">
    <location>
        <begin position="311"/>
        <end position="334"/>
    </location>
</feature>
<feature type="transmembrane region" description="Helical" evidence="7">
    <location>
        <begin position="346"/>
        <end position="365"/>
    </location>
</feature>
<dbReference type="PROSITE" id="PS50850">
    <property type="entry name" value="MFS"/>
    <property type="match status" value="1"/>
</dbReference>
<evidence type="ECO:0000313" key="9">
    <source>
        <dbReference type="EMBL" id="TQV88160.1"/>
    </source>
</evidence>
<keyword evidence="5 7" id="KW-1133">Transmembrane helix</keyword>